<sequence>MDSLTLIQRALDQRRKETEQSWRIVSSRADEIESLKKQIEDLTDQVDELTEEVDEVTEERDKLRKEVEKLRALAIKKDDLDTQARKLDGQRSELRGWLASAEKATSEMGRVRDGIRSLCGGAADFVRPGKRKAAEDPLDGAAKKAKRQSDVKPQSNSPDQQRPSTSRAKAPTTQPSASR</sequence>
<evidence type="ECO:0000256" key="2">
    <source>
        <dbReference type="SAM" id="MobiDB-lite"/>
    </source>
</evidence>
<evidence type="ECO:0000313" key="4">
    <source>
        <dbReference type="Proteomes" id="UP001221142"/>
    </source>
</evidence>
<dbReference type="Gene3D" id="1.10.287.1490">
    <property type="match status" value="1"/>
</dbReference>
<reference evidence="3" key="1">
    <citation type="submission" date="2023-03" db="EMBL/GenBank/DDBJ databases">
        <title>Massive genome expansion in bonnet fungi (Mycena s.s.) driven by repeated elements and novel gene families across ecological guilds.</title>
        <authorList>
            <consortium name="Lawrence Berkeley National Laboratory"/>
            <person name="Harder C.B."/>
            <person name="Miyauchi S."/>
            <person name="Viragh M."/>
            <person name="Kuo A."/>
            <person name="Thoen E."/>
            <person name="Andreopoulos B."/>
            <person name="Lu D."/>
            <person name="Skrede I."/>
            <person name="Drula E."/>
            <person name="Henrissat B."/>
            <person name="Morin E."/>
            <person name="Kohler A."/>
            <person name="Barry K."/>
            <person name="LaButti K."/>
            <person name="Morin E."/>
            <person name="Salamov A."/>
            <person name="Lipzen A."/>
            <person name="Mereny Z."/>
            <person name="Hegedus B."/>
            <person name="Baldrian P."/>
            <person name="Stursova M."/>
            <person name="Weitz H."/>
            <person name="Taylor A."/>
            <person name="Grigoriev I.V."/>
            <person name="Nagy L.G."/>
            <person name="Martin F."/>
            <person name="Kauserud H."/>
        </authorList>
    </citation>
    <scope>NUCLEOTIDE SEQUENCE</scope>
    <source>
        <strain evidence="3">9284</strain>
    </source>
</reference>
<feature type="compositionally biased region" description="Polar residues" evidence="2">
    <location>
        <begin position="151"/>
        <end position="179"/>
    </location>
</feature>
<proteinExistence type="predicted"/>
<evidence type="ECO:0000256" key="1">
    <source>
        <dbReference type="SAM" id="Coils"/>
    </source>
</evidence>
<gene>
    <name evidence="3" type="ORF">FB45DRAFT_898838</name>
</gene>
<dbReference type="EMBL" id="JARKIF010000003">
    <property type="protein sequence ID" value="KAJ7644857.1"/>
    <property type="molecule type" value="Genomic_DNA"/>
</dbReference>
<protein>
    <submittedName>
        <fullName evidence="3">Uncharacterized protein</fullName>
    </submittedName>
</protein>
<dbReference type="Proteomes" id="UP001221142">
    <property type="component" value="Unassembled WGS sequence"/>
</dbReference>
<keyword evidence="4" id="KW-1185">Reference proteome</keyword>
<evidence type="ECO:0000313" key="3">
    <source>
        <dbReference type="EMBL" id="KAJ7644857.1"/>
    </source>
</evidence>
<comment type="caution">
    <text evidence="3">The sequence shown here is derived from an EMBL/GenBank/DDBJ whole genome shotgun (WGS) entry which is preliminary data.</text>
</comment>
<keyword evidence="1" id="KW-0175">Coiled coil</keyword>
<organism evidence="3 4">
    <name type="scientific">Roridomyces roridus</name>
    <dbReference type="NCBI Taxonomy" id="1738132"/>
    <lineage>
        <taxon>Eukaryota</taxon>
        <taxon>Fungi</taxon>
        <taxon>Dikarya</taxon>
        <taxon>Basidiomycota</taxon>
        <taxon>Agaricomycotina</taxon>
        <taxon>Agaricomycetes</taxon>
        <taxon>Agaricomycetidae</taxon>
        <taxon>Agaricales</taxon>
        <taxon>Marasmiineae</taxon>
        <taxon>Mycenaceae</taxon>
        <taxon>Roridomyces</taxon>
    </lineage>
</organism>
<accession>A0AAD7CCE5</accession>
<dbReference type="AlphaFoldDB" id="A0AAD7CCE5"/>
<name>A0AAD7CCE5_9AGAR</name>
<feature type="region of interest" description="Disordered" evidence="2">
    <location>
        <begin position="127"/>
        <end position="179"/>
    </location>
</feature>
<feature type="coiled-coil region" evidence="1">
    <location>
        <begin position="25"/>
        <end position="73"/>
    </location>
</feature>